<dbReference type="AlphaFoldDB" id="A0A7Y2EDA6"/>
<keyword evidence="2" id="KW-0732">Signal</keyword>
<accession>A0A7Y2EDA6</accession>
<evidence type="ECO:0000256" key="1">
    <source>
        <dbReference type="SAM" id="MobiDB-lite"/>
    </source>
</evidence>
<protein>
    <recommendedName>
        <fullName evidence="5">Outer membrane protein assembly factor BamE</fullName>
    </recommendedName>
</protein>
<organism evidence="3 4">
    <name type="scientific">Eiseniibacteriota bacterium</name>
    <dbReference type="NCBI Taxonomy" id="2212470"/>
    <lineage>
        <taxon>Bacteria</taxon>
        <taxon>Candidatus Eiseniibacteriota</taxon>
    </lineage>
</organism>
<name>A0A7Y2EDA6_UNCEI</name>
<evidence type="ECO:0008006" key="5">
    <source>
        <dbReference type="Google" id="ProtNLM"/>
    </source>
</evidence>
<feature type="region of interest" description="Disordered" evidence="1">
    <location>
        <begin position="116"/>
        <end position="147"/>
    </location>
</feature>
<evidence type="ECO:0000256" key="2">
    <source>
        <dbReference type="SAM" id="SignalP"/>
    </source>
</evidence>
<gene>
    <name evidence="3" type="ORF">HKN21_14015</name>
</gene>
<dbReference type="EMBL" id="JABDJR010000563">
    <property type="protein sequence ID" value="NNF07875.1"/>
    <property type="molecule type" value="Genomic_DNA"/>
</dbReference>
<feature type="signal peptide" evidence="2">
    <location>
        <begin position="1"/>
        <end position="25"/>
    </location>
</feature>
<feature type="compositionally biased region" description="Basic and acidic residues" evidence="1">
    <location>
        <begin position="126"/>
        <end position="135"/>
    </location>
</feature>
<evidence type="ECO:0000313" key="4">
    <source>
        <dbReference type="Proteomes" id="UP000547674"/>
    </source>
</evidence>
<sequence length="147" mass="15986">MSRLAHFTLLLAVASLWGCSSFDSASQHRAMYIDTHPELSEEFAQSILAEEVSVGMTAEMVSVSWGNPSREESFKSGPVAMQWTYGNIFTNGALIDLFFNADQKLVKVEQRGLASAPNSAGSLSRNDLELDRPSRTVDLAKSAGGNR</sequence>
<feature type="chain" id="PRO_5030877808" description="Outer membrane protein assembly factor BamE" evidence="2">
    <location>
        <begin position="26"/>
        <end position="147"/>
    </location>
</feature>
<proteinExistence type="predicted"/>
<evidence type="ECO:0000313" key="3">
    <source>
        <dbReference type="EMBL" id="NNF07875.1"/>
    </source>
</evidence>
<reference evidence="3 4" key="1">
    <citation type="submission" date="2020-03" db="EMBL/GenBank/DDBJ databases">
        <title>Metabolic flexibility allows generalist bacteria to become dominant in a frequently disturbed ecosystem.</title>
        <authorList>
            <person name="Chen Y.-J."/>
            <person name="Leung P.M."/>
            <person name="Bay S.K."/>
            <person name="Hugenholtz P."/>
            <person name="Kessler A.J."/>
            <person name="Shelley G."/>
            <person name="Waite D.W."/>
            <person name="Cook P.L."/>
            <person name="Greening C."/>
        </authorList>
    </citation>
    <scope>NUCLEOTIDE SEQUENCE [LARGE SCALE GENOMIC DNA]</scope>
    <source>
        <strain evidence="3">SS_bin_28</strain>
    </source>
</reference>
<dbReference type="Proteomes" id="UP000547674">
    <property type="component" value="Unassembled WGS sequence"/>
</dbReference>
<comment type="caution">
    <text evidence="3">The sequence shown here is derived from an EMBL/GenBank/DDBJ whole genome shotgun (WGS) entry which is preliminary data.</text>
</comment>
<feature type="compositionally biased region" description="Polar residues" evidence="1">
    <location>
        <begin position="116"/>
        <end position="125"/>
    </location>
</feature>